<accession>B2A6H7</accession>
<dbReference type="InParanoid" id="B2A6H7"/>
<evidence type="ECO:0000256" key="2">
    <source>
        <dbReference type="SAM" id="MobiDB-lite"/>
    </source>
</evidence>
<sequence length="524" mass="61068">MRRFKQIASVMITVVLVFNPILSFFSNNEKVLEASEETNVQEENVKELDITKARELALENSPEAQKIRIQLKQLVVGVDMAEDRHNQLEDLQDDIKNLEDTLLDIDPDFDEAEEIFKNMMIEIFSQIDEIDIEDSEAPFPNGNEFNEIDFEYEDEIKDAVSELFAHIEDGWNNYLDDVEQAFDDVDYEDGLDDLILEVEQKKRELEQQKDLAELKWQQGQEKIMFQAEALYTGLLMMEEALDYMDEAMELMYEQVGEIKAKREVGESVDLELDAAKLEKEQLKQEQQSLENQYRDLKRQFSRLLGQPLNTEYHLEPIHAEMEDYDINELIDKLLGHGKEIEIAEQELEFAKDNLEWMEDNHGKNSLECEMAELELQMSELNYNDTRVSMEKVMRNVYDEYKETKSQYNLSEDALQVQEDFFEGILIQEELGMVSDLETLEGEIETEEVKMMNNLSDLQLFLAERQLELVSEGFLTENILDQINLDEDSLEGNGFRNDMNDNDPAQNDGLNNNGFDSNGDGFRKN</sequence>
<evidence type="ECO:0000313" key="4">
    <source>
        <dbReference type="Proteomes" id="UP000001683"/>
    </source>
</evidence>
<feature type="compositionally biased region" description="Low complexity" evidence="2">
    <location>
        <begin position="506"/>
        <end position="524"/>
    </location>
</feature>
<dbReference type="eggNOG" id="COG1196">
    <property type="taxonomic scope" value="Bacteria"/>
</dbReference>
<organism evidence="3 4">
    <name type="scientific">Natranaerobius thermophilus (strain ATCC BAA-1301 / DSM 18059 / JW/NM-WN-LF)</name>
    <dbReference type="NCBI Taxonomy" id="457570"/>
    <lineage>
        <taxon>Bacteria</taxon>
        <taxon>Bacillati</taxon>
        <taxon>Bacillota</taxon>
        <taxon>Clostridia</taxon>
        <taxon>Natranaerobiales</taxon>
        <taxon>Natranaerobiaceae</taxon>
        <taxon>Natranaerobius</taxon>
    </lineage>
</organism>
<feature type="coiled-coil region" evidence="1">
    <location>
        <begin position="188"/>
        <end position="222"/>
    </location>
</feature>
<proteinExistence type="predicted"/>
<dbReference type="HOGENOM" id="CLU_519552_0_0_9"/>
<evidence type="ECO:0000313" key="3">
    <source>
        <dbReference type="EMBL" id="ACB85510.1"/>
    </source>
</evidence>
<feature type="coiled-coil region" evidence="1">
    <location>
        <begin position="265"/>
        <end position="383"/>
    </location>
</feature>
<name>B2A6H7_NATTJ</name>
<dbReference type="EMBL" id="CP001034">
    <property type="protein sequence ID" value="ACB85510.1"/>
    <property type="molecule type" value="Genomic_DNA"/>
</dbReference>
<gene>
    <name evidence="3" type="ordered locus">Nther_1939</name>
</gene>
<reference evidence="3 4" key="2">
    <citation type="journal article" date="2011" name="J. Bacteriol.">
        <title>Complete genome sequence of the anaerobic, halophilic alkalithermophile Natranaerobius thermophilus JW/NM-WN-LF.</title>
        <authorList>
            <person name="Zhao B."/>
            <person name="Mesbah N.M."/>
            <person name="Dalin E."/>
            <person name="Goodwin L."/>
            <person name="Nolan M."/>
            <person name="Pitluck S."/>
            <person name="Chertkov O."/>
            <person name="Brettin T.S."/>
            <person name="Han J."/>
            <person name="Larimer F.W."/>
            <person name="Land M.L."/>
            <person name="Hauser L."/>
            <person name="Kyrpides N."/>
            <person name="Wiegel J."/>
        </authorList>
    </citation>
    <scope>NUCLEOTIDE SEQUENCE [LARGE SCALE GENOMIC DNA]</scope>
    <source>
        <strain evidence="4">ATCC BAA-1301 / DSM 18059 / JW/NM-WN-LF</strain>
    </source>
</reference>
<dbReference type="GO" id="GO:0015562">
    <property type="term" value="F:efflux transmembrane transporter activity"/>
    <property type="evidence" value="ECO:0007669"/>
    <property type="project" value="InterPro"/>
</dbReference>
<dbReference type="AlphaFoldDB" id="B2A6H7"/>
<keyword evidence="4" id="KW-1185">Reference proteome</keyword>
<dbReference type="RefSeq" id="WP_012448370.1">
    <property type="nucleotide sequence ID" value="NC_010718.1"/>
</dbReference>
<protein>
    <submittedName>
        <fullName evidence="3">Outer membrane protein-like protein</fullName>
    </submittedName>
</protein>
<reference evidence="3 4" key="1">
    <citation type="submission" date="2008-04" db="EMBL/GenBank/DDBJ databases">
        <title>Complete sequence of chromosome of Natranaerobius thermophilus JW/NM-WN-LF.</title>
        <authorList>
            <consortium name="US DOE Joint Genome Institute"/>
            <person name="Copeland A."/>
            <person name="Lucas S."/>
            <person name="Lapidus A."/>
            <person name="Glavina del Rio T."/>
            <person name="Dalin E."/>
            <person name="Tice H."/>
            <person name="Bruce D."/>
            <person name="Goodwin L."/>
            <person name="Pitluck S."/>
            <person name="Chertkov O."/>
            <person name="Brettin T."/>
            <person name="Detter J.C."/>
            <person name="Han C."/>
            <person name="Kuske C.R."/>
            <person name="Schmutz J."/>
            <person name="Larimer F."/>
            <person name="Land M."/>
            <person name="Hauser L."/>
            <person name="Kyrpides N."/>
            <person name="Lykidis A."/>
            <person name="Mesbah N.M."/>
            <person name="Wiegel J."/>
        </authorList>
    </citation>
    <scope>NUCLEOTIDE SEQUENCE [LARGE SCALE GENOMIC DNA]</scope>
    <source>
        <strain evidence="4">ATCC BAA-1301 / DSM 18059 / JW/NM-WN-LF</strain>
    </source>
</reference>
<feature type="region of interest" description="Disordered" evidence="2">
    <location>
        <begin position="490"/>
        <end position="524"/>
    </location>
</feature>
<dbReference type="KEGG" id="nth:Nther_1939"/>
<evidence type="ECO:0000256" key="1">
    <source>
        <dbReference type="SAM" id="Coils"/>
    </source>
</evidence>
<dbReference type="SUPFAM" id="SSF56954">
    <property type="entry name" value="Outer membrane efflux proteins (OEP)"/>
    <property type="match status" value="1"/>
</dbReference>
<dbReference type="STRING" id="457570.Nther_1939"/>
<dbReference type="Proteomes" id="UP000001683">
    <property type="component" value="Chromosome"/>
</dbReference>
<keyword evidence="1" id="KW-0175">Coiled coil</keyword>
<dbReference type="Gene3D" id="1.20.1600.10">
    <property type="entry name" value="Outer membrane efflux proteins (OEP)"/>
    <property type="match status" value="2"/>
</dbReference>